<dbReference type="Gene3D" id="1.10.4100.10">
    <property type="entry name" value="2-methylcitrate dehydratase PrpD"/>
    <property type="match status" value="1"/>
</dbReference>
<reference evidence="5" key="1">
    <citation type="submission" date="2017-01" db="EMBL/GenBank/DDBJ databases">
        <authorList>
            <person name="Varghese N."/>
            <person name="Submissions S."/>
        </authorList>
    </citation>
    <scope>NUCLEOTIDE SEQUENCE [LARGE SCALE GENOMIC DNA]</scope>
    <source>
        <strain evidence="5">DSM 29430</strain>
    </source>
</reference>
<dbReference type="InterPro" id="IPR045337">
    <property type="entry name" value="MmgE_PrpD_C"/>
</dbReference>
<keyword evidence="5" id="KW-1185">Reference proteome</keyword>
<evidence type="ECO:0000313" key="5">
    <source>
        <dbReference type="Proteomes" id="UP000186684"/>
    </source>
</evidence>
<protein>
    <submittedName>
        <fullName evidence="4">2-methylcitrate dehydratase PrpD</fullName>
    </submittedName>
</protein>
<evidence type="ECO:0000259" key="3">
    <source>
        <dbReference type="Pfam" id="PF19305"/>
    </source>
</evidence>
<dbReference type="STRING" id="633194.SAMN05421759_11923"/>
<dbReference type="AlphaFoldDB" id="A0A1N7PRM2"/>
<gene>
    <name evidence="4" type="ORF">SAMN05421759_11923</name>
</gene>
<comment type="similarity">
    <text evidence="1">Belongs to the PrpD family.</text>
</comment>
<dbReference type="Gene3D" id="3.30.1330.120">
    <property type="entry name" value="2-methylcitrate dehydratase PrpD"/>
    <property type="match status" value="1"/>
</dbReference>
<accession>A0A1N7PRM2</accession>
<dbReference type="Pfam" id="PF03972">
    <property type="entry name" value="MmgE_PrpD_N"/>
    <property type="match status" value="1"/>
</dbReference>
<dbReference type="InterPro" id="IPR045336">
    <property type="entry name" value="MmgE_PrpD_N"/>
</dbReference>
<evidence type="ECO:0000256" key="1">
    <source>
        <dbReference type="ARBA" id="ARBA00006174"/>
    </source>
</evidence>
<dbReference type="InterPro" id="IPR036148">
    <property type="entry name" value="MmgE/PrpD_sf"/>
</dbReference>
<dbReference type="GO" id="GO:0016829">
    <property type="term" value="F:lyase activity"/>
    <property type="evidence" value="ECO:0007669"/>
    <property type="project" value="InterPro"/>
</dbReference>
<dbReference type="Pfam" id="PF19305">
    <property type="entry name" value="MmgE_PrpD_C"/>
    <property type="match status" value="1"/>
</dbReference>
<organism evidence="4 5">
    <name type="scientific">Roseivivax lentus</name>
    <dbReference type="NCBI Taxonomy" id="633194"/>
    <lineage>
        <taxon>Bacteria</taxon>
        <taxon>Pseudomonadati</taxon>
        <taxon>Pseudomonadota</taxon>
        <taxon>Alphaproteobacteria</taxon>
        <taxon>Rhodobacterales</taxon>
        <taxon>Roseobacteraceae</taxon>
        <taxon>Roseivivax</taxon>
    </lineage>
</organism>
<dbReference type="PANTHER" id="PTHR16943:SF8">
    <property type="entry name" value="2-METHYLCITRATE DEHYDRATASE"/>
    <property type="match status" value="1"/>
</dbReference>
<dbReference type="InterPro" id="IPR005656">
    <property type="entry name" value="MmgE_PrpD"/>
</dbReference>
<sequence>MTETAPLPESTLIRICRRPVPERLVRRARLHLLDWLGCILAARHCDAARAMARAVGPDDGDLLRAGLASTPHDAQRAALCFGTLGNVLEMDDLDRASILHPGDTICAAALAAALERPVPGPALLTALVRGYEAAIRIGRVAASGGYTPFYNSGTCGVFGAALAAAEVRTLAEAQIADVLAQAGMQAAGIWQCRLEPGFSKQLATAQAARAGVFAAELAAAGFTGPRAILTGEMGFFASYYPGADPARLTDAPGPQDWALSEMSFKPFPACRHTHPAISALVEIRPSIAPAGVQRVDIHTYRAAIEFCDAPHPTTPGAARFSLQHAAAIALLRGAPSLADFEGDALSDPTIAALRDKVHLATDPGIDAAFPRGYGARITVTGSDGATESAACPEAWGDPENPMSEADLVAKFLANARHGGVGADAAEALRDAVLALPDAPDTSRLRDAFAAALSPVPEYARCP</sequence>
<evidence type="ECO:0000259" key="2">
    <source>
        <dbReference type="Pfam" id="PF03972"/>
    </source>
</evidence>
<feature type="domain" description="MmgE/PrpD N-terminal" evidence="2">
    <location>
        <begin position="19"/>
        <end position="245"/>
    </location>
</feature>
<evidence type="ECO:0000313" key="4">
    <source>
        <dbReference type="EMBL" id="SIT13274.1"/>
    </source>
</evidence>
<feature type="domain" description="MmgE/PrpD C-terminal" evidence="3">
    <location>
        <begin position="267"/>
        <end position="429"/>
    </location>
</feature>
<name>A0A1N7PRM2_9RHOB</name>
<proteinExistence type="inferred from homology"/>
<dbReference type="Proteomes" id="UP000186684">
    <property type="component" value="Unassembled WGS sequence"/>
</dbReference>
<dbReference type="InterPro" id="IPR042183">
    <property type="entry name" value="MmgE/PrpD_sf_1"/>
</dbReference>
<dbReference type="PANTHER" id="PTHR16943">
    <property type="entry name" value="2-METHYLCITRATE DEHYDRATASE-RELATED"/>
    <property type="match status" value="1"/>
</dbReference>
<dbReference type="SUPFAM" id="SSF103378">
    <property type="entry name" value="2-methylcitrate dehydratase PrpD"/>
    <property type="match status" value="1"/>
</dbReference>
<dbReference type="EMBL" id="FTOQ01000019">
    <property type="protein sequence ID" value="SIT13274.1"/>
    <property type="molecule type" value="Genomic_DNA"/>
</dbReference>
<dbReference type="InterPro" id="IPR042188">
    <property type="entry name" value="MmgE/PrpD_sf_2"/>
</dbReference>